<evidence type="ECO:0000313" key="2">
    <source>
        <dbReference type="EMBL" id="GAA5053727.1"/>
    </source>
</evidence>
<evidence type="ECO:0000259" key="1">
    <source>
        <dbReference type="Pfam" id="PF24035"/>
    </source>
</evidence>
<protein>
    <recommendedName>
        <fullName evidence="1">DUF7344 domain-containing protein</fullName>
    </recommendedName>
</protein>
<sequence length="78" mass="9020">MKSADAVGLDEFVAHIHEKSDKTTTAKRIRLSLVHIHIPKLIDYGVIEYDRQNENIRYRKRTKLETLLEAMPMNAQSA</sequence>
<dbReference type="AlphaFoldDB" id="A0AAV3UJI8"/>
<evidence type="ECO:0000313" key="3">
    <source>
        <dbReference type="Proteomes" id="UP001501729"/>
    </source>
</evidence>
<gene>
    <name evidence="2" type="ORF">GCM10025751_31340</name>
</gene>
<proteinExistence type="predicted"/>
<dbReference type="RefSeq" id="WP_227778501.1">
    <property type="nucleotide sequence ID" value="NZ_JBHMAI010000005.1"/>
</dbReference>
<dbReference type="EMBL" id="BAABKX010000013">
    <property type="protein sequence ID" value="GAA5053727.1"/>
    <property type="molecule type" value="Genomic_DNA"/>
</dbReference>
<reference evidence="2 3" key="1">
    <citation type="journal article" date="2019" name="Int. J. Syst. Evol. Microbiol.">
        <title>The Global Catalogue of Microorganisms (GCM) 10K type strain sequencing project: providing services to taxonomists for standard genome sequencing and annotation.</title>
        <authorList>
            <consortium name="The Broad Institute Genomics Platform"/>
            <consortium name="The Broad Institute Genome Sequencing Center for Infectious Disease"/>
            <person name="Wu L."/>
            <person name="Ma J."/>
        </authorList>
    </citation>
    <scope>NUCLEOTIDE SEQUENCE [LARGE SCALE GENOMIC DNA]</scope>
    <source>
        <strain evidence="2 3">JCM 17504</strain>
    </source>
</reference>
<accession>A0AAV3UJI8</accession>
<organism evidence="2 3">
    <name type="scientific">Haladaptatus pallidirubidus</name>
    <dbReference type="NCBI Taxonomy" id="1008152"/>
    <lineage>
        <taxon>Archaea</taxon>
        <taxon>Methanobacteriati</taxon>
        <taxon>Methanobacteriota</taxon>
        <taxon>Stenosarchaea group</taxon>
        <taxon>Halobacteria</taxon>
        <taxon>Halobacteriales</taxon>
        <taxon>Haladaptataceae</taxon>
        <taxon>Haladaptatus</taxon>
    </lineage>
</organism>
<comment type="caution">
    <text evidence="2">The sequence shown here is derived from an EMBL/GenBank/DDBJ whole genome shotgun (WGS) entry which is preliminary data.</text>
</comment>
<name>A0AAV3UJI8_9EURY</name>
<dbReference type="InterPro" id="IPR055768">
    <property type="entry name" value="DUF7344"/>
</dbReference>
<dbReference type="Proteomes" id="UP001501729">
    <property type="component" value="Unassembled WGS sequence"/>
</dbReference>
<dbReference type="Pfam" id="PF24035">
    <property type="entry name" value="DUF7344"/>
    <property type="match status" value="1"/>
</dbReference>
<keyword evidence="3" id="KW-1185">Reference proteome</keyword>
<feature type="domain" description="DUF7344" evidence="1">
    <location>
        <begin position="11"/>
        <end position="56"/>
    </location>
</feature>